<dbReference type="AlphaFoldDB" id="Q728A3"/>
<sequence>MPPAPVLAPVVVCPAPSRPGLPALDGTLPFDSPANVGALLERDDALRGYAKGLEATVDCYRAQTVSTPGKER</sequence>
<dbReference type="eggNOG" id="ENOG50318DH">
    <property type="taxonomic scope" value="Bacteria"/>
</dbReference>
<protein>
    <submittedName>
        <fullName evidence="1">Uncharacterized protein</fullName>
    </submittedName>
</protein>
<dbReference type="Proteomes" id="UP000002194">
    <property type="component" value="Chromosome"/>
</dbReference>
<dbReference type="OrthoDB" id="5463934at2"/>
<dbReference type="PATRIC" id="fig|882.5.peg.2443"/>
<gene>
    <name evidence="1" type="ordered locus">DVU_2701</name>
</gene>
<proteinExistence type="predicted"/>
<organism evidence="1 2">
    <name type="scientific">Nitratidesulfovibrio vulgaris (strain ATCC 29579 / DSM 644 / CCUG 34227 / NCIMB 8303 / VKM B-1760 / Hildenborough)</name>
    <name type="common">Desulfovibrio vulgaris</name>
    <dbReference type="NCBI Taxonomy" id="882"/>
    <lineage>
        <taxon>Bacteria</taxon>
        <taxon>Pseudomonadati</taxon>
        <taxon>Thermodesulfobacteriota</taxon>
        <taxon>Desulfovibrionia</taxon>
        <taxon>Desulfovibrionales</taxon>
        <taxon>Desulfovibrionaceae</taxon>
        <taxon>Nitratidesulfovibrio</taxon>
    </lineage>
</organism>
<dbReference type="PaxDb" id="882-DVU_2701"/>
<dbReference type="STRING" id="882.DVU_2701"/>
<dbReference type="KEGG" id="dvu:DVU_2701"/>
<dbReference type="RefSeq" id="WP_010939970.1">
    <property type="nucleotide sequence ID" value="NC_002937.3"/>
</dbReference>
<evidence type="ECO:0000313" key="2">
    <source>
        <dbReference type="Proteomes" id="UP000002194"/>
    </source>
</evidence>
<reference evidence="1 2" key="1">
    <citation type="journal article" date="2004" name="Nat. Biotechnol.">
        <title>The genome sequence of the anaerobic, sulfate-reducing bacterium Desulfovibrio vulgaris Hildenborough.</title>
        <authorList>
            <person name="Heidelberg J.F."/>
            <person name="Seshadri R."/>
            <person name="Haveman S.A."/>
            <person name="Hemme C.L."/>
            <person name="Paulsen I.T."/>
            <person name="Kolonay J.F."/>
            <person name="Eisen J.A."/>
            <person name="Ward N."/>
            <person name="Methe B."/>
            <person name="Brinkac L.M."/>
            <person name="Daugherty S.C."/>
            <person name="Deboy R.T."/>
            <person name="Dodson R.J."/>
            <person name="Durkin A.S."/>
            <person name="Madupu R."/>
            <person name="Nelson W.C."/>
            <person name="Sullivan S.A."/>
            <person name="Fouts D."/>
            <person name="Haft D.H."/>
            <person name="Selengut J."/>
            <person name="Peterson J.D."/>
            <person name="Davidsen T.M."/>
            <person name="Zafar N."/>
            <person name="Zhou L."/>
            <person name="Radune D."/>
            <person name="Dimitrov G."/>
            <person name="Hance M."/>
            <person name="Tran K."/>
            <person name="Khouri H."/>
            <person name="Gill J."/>
            <person name="Utterback T.R."/>
            <person name="Feldblyum T.V."/>
            <person name="Wall J.D."/>
            <person name="Voordouw G."/>
            <person name="Fraser C.M."/>
        </authorList>
    </citation>
    <scope>NUCLEOTIDE SEQUENCE [LARGE SCALE GENOMIC DNA]</scope>
    <source>
        <strain evidence="2">ATCC 29579 / DSM 644 / NCIMB 8303 / VKM B-1760 / Hildenborough</strain>
    </source>
</reference>
<dbReference type="EMBL" id="AE017285">
    <property type="protein sequence ID" value="AAS97173.1"/>
    <property type="molecule type" value="Genomic_DNA"/>
</dbReference>
<dbReference type="SMR" id="Q728A3"/>
<accession>Q728A3</accession>
<dbReference type="HOGENOM" id="CLU_2715871_0_0_7"/>
<name>Q728A3_NITV2</name>
<evidence type="ECO:0000313" key="1">
    <source>
        <dbReference type="EMBL" id="AAS97173.1"/>
    </source>
</evidence>
<dbReference type="EnsemblBacteria" id="AAS97173">
    <property type="protein sequence ID" value="AAS97173"/>
    <property type="gene ID" value="DVU_2701"/>
</dbReference>
<keyword evidence="2" id="KW-1185">Reference proteome</keyword>